<comment type="caution">
    <text evidence="2">The sequence shown here is derived from an EMBL/GenBank/DDBJ whole genome shotgun (WGS) entry which is preliminary data.</text>
</comment>
<name>A0A8T1REX3_CARIL</name>
<evidence type="ECO:0000313" key="2">
    <source>
        <dbReference type="EMBL" id="KAG6666050.1"/>
    </source>
</evidence>
<feature type="compositionally biased region" description="Polar residues" evidence="1">
    <location>
        <begin position="118"/>
        <end position="133"/>
    </location>
</feature>
<accession>A0A8T1REX3</accession>
<sequence length="152" mass="16392">MSYAHNEQHPAPNSFHDSPHHHEGRGYQKNANYPNSGVPLPDQGDSRPPPEYPQQGNPSQVGAPDDPLDGVGYNSKDAVRTPPGSPTNSRLPAQGYPQQAGNSKDAVRTPPSPDQARTAVQGQTSPRNLQQEKPSTDVPSLDTEVLIFTIKI</sequence>
<dbReference type="Proteomes" id="UP000811609">
    <property type="component" value="Chromosome 1"/>
</dbReference>
<dbReference type="EMBL" id="CM031809">
    <property type="protein sequence ID" value="KAG6666050.1"/>
    <property type="molecule type" value="Genomic_DNA"/>
</dbReference>
<feature type="region of interest" description="Disordered" evidence="1">
    <location>
        <begin position="1"/>
        <end position="140"/>
    </location>
</feature>
<organism evidence="2 3">
    <name type="scientific">Carya illinoinensis</name>
    <name type="common">Pecan</name>
    <dbReference type="NCBI Taxonomy" id="32201"/>
    <lineage>
        <taxon>Eukaryota</taxon>
        <taxon>Viridiplantae</taxon>
        <taxon>Streptophyta</taxon>
        <taxon>Embryophyta</taxon>
        <taxon>Tracheophyta</taxon>
        <taxon>Spermatophyta</taxon>
        <taxon>Magnoliopsida</taxon>
        <taxon>eudicotyledons</taxon>
        <taxon>Gunneridae</taxon>
        <taxon>Pentapetalae</taxon>
        <taxon>rosids</taxon>
        <taxon>fabids</taxon>
        <taxon>Fagales</taxon>
        <taxon>Juglandaceae</taxon>
        <taxon>Carya</taxon>
    </lineage>
</organism>
<evidence type="ECO:0000256" key="1">
    <source>
        <dbReference type="SAM" id="MobiDB-lite"/>
    </source>
</evidence>
<evidence type="ECO:0000313" key="3">
    <source>
        <dbReference type="Proteomes" id="UP000811609"/>
    </source>
</evidence>
<feature type="compositionally biased region" description="Polar residues" evidence="1">
    <location>
        <begin position="86"/>
        <end position="102"/>
    </location>
</feature>
<protein>
    <submittedName>
        <fullName evidence="2">Uncharacterized protein</fullName>
    </submittedName>
</protein>
<gene>
    <name evidence="2" type="ORF">CIPAW_01G003600</name>
</gene>
<proteinExistence type="predicted"/>
<feature type="compositionally biased region" description="Basic and acidic residues" evidence="1">
    <location>
        <begin position="17"/>
        <end position="26"/>
    </location>
</feature>
<reference evidence="2" key="1">
    <citation type="submission" date="2020-12" db="EMBL/GenBank/DDBJ databases">
        <title>WGS assembly of Carya illinoinensis cv. Pawnee.</title>
        <authorList>
            <person name="Platts A."/>
            <person name="Shu S."/>
            <person name="Wright S."/>
            <person name="Barry K."/>
            <person name="Edger P."/>
            <person name="Pires J.C."/>
            <person name="Schmutz J."/>
        </authorList>
    </citation>
    <scope>NUCLEOTIDE SEQUENCE</scope>
    <source>
        <tissue evidence="2">Leaf</tissue>
    </source>
</reference>
<keyword evidence="3" id="KW-1185">Reference proteome</keyword>
<dbReference type="AlphaFoldDB" id="A0A8T1REX3"/>